<evidence type="ECO:0000256" key="6">
    <source>
        <dbReference type="RuleBase" id="RU004057"/>
    </source>
</evidence>
<dbReference type="EMBL" id="AOGK01000041">
    <property type="protein sequence ID" value="MDG5978447.1"/>
    <property type="molecule type" value="Genomic_DNA"/>
</dbReference>
<feature type="transmembrane region" description="Helical" evidence="7">
    <location>
        <begin position="86"/>
        <end position="106"/>
    </location>
</feature>
<feature type="domain" description="MotA/TolQ/ExbB proton channel" evidence="8">
    <location>
        <begin position="75"/>
        <end position="143"/>
    </location>
</feature>
<accession>A0A9X4NW43</accession>
<evidence type="ECO:0000313" key="9">
    <source>
        <dbReference type="EMBL" id="MDG5978447.1"/>
    </source>
</evidence>
<dbReference type="Pfam" id="PF01618">
    <property type="entry name" value="MotA_ExbB"/>
    <property type="match status" value="1"/>
</dbReference>
<protein>
    <recommendedName>
        <fullName evidence="8">MotA/TolQ/ExbB proton channel domain-containing protein</fullName>
    </recommendedName>
</protein>
<evidence type="ECO:0000256" key="7">
    <source>
        <dbReference type="SAM" id="Phobius"/>
    </source>
</evidence>
<feature type="transmembrane region" description="Helical" evidence="7">
    <location>
        <begin position="20"/>
        <end position="43"/>
    </location>
</feature>
<keyword evidence="3 7" id="KW-0812">Transmembrane</keyword>
<dbReference type="AlphaFoldDB" id="A0A9X4NW43"/>
<dbReference type="RefSeq" id="WP_068167244.1">
    <property type="nucleotide sequence ID" value="NZ_AOGK01000041.1"/>
</dbReference>
<evidence type="ECO:0000259" key="8">
    <source>
        <dbReference type="Pfam" id="PF01618"/>
    </source>
</evidence>
<keyword evidence="5 7" id="KW-0472">Membrane</keyword>
<comment type="caution">
    <text evidence="9">The sequence shown here is derived from an EMBL/GenBank/DDBJ whole genome shotgun (WGS) entry which is preliminary data.</text>
</comment>
<comment type="similarity">
    <text evidence="6">Belongs to the exbB/tolQ family.</text>
</comment>
<reference evidence="9" key="1">
    <citation type="submission" date="2013-01" db="EMBL/GenBank/DDBJ databases">
        <title>Genome draft of Hydrogenophaga taeniospiralis 2K1.</title>
        <authorList>
            <person name="Gomila M."/>
            <person name="Lalucat J."/>
        </authorList>
    </citation>
    <scope>NUCLEOTIDE SEQUENCE</scope>
    <source>
        <strain evidence="9">CCUG 15921</strain>
    </source>
</reference>
<organism evidence="9 10">
    <name type="scientific">Hydrogenophaga taeniospiralis CCUG 15921</name>
    <dbReference type="NCBI Taxonomy" id="1281780"/>
    <lineage>
        <taxon>Bacteria</taxon>
        <taxon>Pseudomonadati</taxon>
        <taxon>Pseudomonadota</taxon>
        <taxon>Betaproteobacteria</taxon>
        <taxon>Burkholderiales</taxon>
        <taxon>Comamonadaceae</taxon>
        <taxon>Hydrogenophaga</taxon>
    </lineage>
</organism>
<proteinExistence type="inferred from homology"/>
<evidence type="ECO:0000256" key="2">
    <source>
        <dbReference type="ARBA" id="ARBA00022475"/>
    </source>
</evidence>
<keyword evidence="2" id="KW-1003">Cell membrane</keyword>
<evidence type="ECO:0000256" key="4">
    <source>
        <dbReference type="ARBA" id="ARBA00022989"/>
    </source>
</evidence>
<feature type="transmembrane region" description="Helical" evidence="7">
    <location>
        <begin position="118"/>
        <end position="138"/>
    </location>
</feature>
<name>A0A9X4NW43_9BURK</name>
<keyword evidence="10" id="KW-1185">Reference proteome</keyword>
<gene>
    <name evidence="9" type="ORF">H010_24562</name>
</gene>
<sequence>MNAIESFLYEISKFFLTPVLVLLCLMFVYALFSLGQVSIDLLARTRRPHGLRPLHRYWQRHAHLGEDGLELHVLKQLEVQRIVSRVAPMLGLVATMIPMGPALVAVAAGNTKGMAENLVVAFAAVIVALLAAAITFVVQTVRRRWLMEELNALLRALPACGATVAGDVAHV</sequence>
<keyword evidence="6" id="KW-0813">Transport</keyword>
<dbReference type="GO" id="GO:0005886">
    <property type="term" value="C:plasma membrane"/>
    <property type="evidence" value="ECO:0007669"/>
    <property type="project" value="UniProtKB-SubCell"/>
</dbReference>
<keyword evidence="4 7" id="KW-1133">Transmembrane helix</keyword>
<keyword evidence="6" id="KW-0653">Protein transport</keyword>
<dbReference type="InterPro" id="IPR002898">
    <property type="entry name" value="MotA_ExbB_proton_chnl"/>
</dbReference>
<dbReference type="GO" id="GO:0015031">
    <property type="term" value="P:protein transport"/>
    <property type="evidence" value="ECO:0007669"/>
    <property type="project" value="UniProtKB-KW"/>
</dbReference>
<comment type="subcellular location">
    <subcellularLocation>
        <location evidence="1">Cell membrane</location>
        <topology evidence="1">Multi-pass membrane protein</topology>
    </subcellularLocation>
    <subcellularLocation>
        <location evidence="6">Membrane</location>
        <topology evidence="6">Multi-pass membrane protein</topology>
    </subcellularLocation>
</comment>
<evidence type="ECO:0000256" key="5">
    <source>
        <dbReference type="ARBA" id="ARBA00023136"/>
    </source>
</evidence>
<evidence type="ECO:0000256" key="1">
    <source>
        <dbReference type="ARBA" id="ARBA00004651"/>
    </source>
</evidence>
<evidence type="ECO:0000313" key="10">
    <source>
        <dbReference type="Proteomes" id="UP001152876"/>
    </source>
</evidence>
<dbReference type="Proteomes" id="UP001152876">
    <property type="component" value="Unassembled WGS sequence"/>
</dbReference>
<evidence type="ECO:0000256" key="3">
    <source>
        <dbReference type="ARBA" id="ARBA00022692"/>
    </source>
</evidence>
<dbReference type="OrthoDB" id="3178152at2"/>